<feature type="region of interest" description="Disordered" evidence="1">
    <location>
        <begin position="229"/>
        <end position="260"/>
    </location>
</feature>
<accession>A0A9E7EG95</accession>
<organism evidence="3 4">
    <name type="scientific">Musa troglodytarum</name>
    <name type="common">fe'i banana</name>
    <dbReference type="NCBI Taxonomy" id="320322"/>
    <lineage>
        <taxon>Eukaryota</taxon>
        <taxon>Viridiplantae</taxon>
        <taxon>Streptophyta</taxon>
        <taxon>Embryophyta</taxon>
        <taxon>Tracheophyta</taxon>
        <taxon>Spermatophyta</taxon>
        <taxon>Magnoliopsida</taxon>
        <taxon>Liliopsida</taxon>
        <taxon>Zingiberales</taxon>
        <taxon>Musaceae</taxon>
        <taxon>Musa</taxon>
    </lineage>
</organism>
<dbReference type="OrthoDB" id="10662291at2759"/>
<dbReference type="EMBL" id="CP097502">
    <property type="protein sequence ID" value="URD76684.1"/>
    <property type="molecule type" value="Genomic_DNA"/>
</dbReference>
<name>A0A9E7EG95_9LILI</name>
<feature type="chain" id="PRO_5038935856" evidence="2">
    <location>
        <begin position="19"/>
        <end position="310"/>
    </location>
</feature>
<sequence length="310" mass="34392">MMCLFKLVGFCQCYVGICNVLDAKGNKRSPKFFMSDICFGVLEAFTLEIAGSVDCAVERLPLSCLLLLYHGTLGKSIKSEFLVLFVCNGPVLFSEKNYRFSLKRRDEDSQGCVKVFRIVPGSSSLLKLSNYLLVDLMSSLDNMDALAVLLLVWLSNFVASYCPARHAPCDQKACGLCRDITATIFLEEREAKKRRGGGGVRMEGVIPFVIHAIRGRRGRSSYRRLRTQHLPEQEEGAAPPLPELGGGFSNRYSRGDRRTRSEIPASAIECLCRSPDYGVGRSRSLREGGGDLLRRFISSPNVAKSRSPPF</sequence>
<gene>
    <name evidence="3" type="ORF">MUK42_34753</name>
</gene>
<protein>
    <submittedName>
        <fullName evidence="3">Uncharacterized protein</fullName>
    </submittedName>
</protein>
<feature type="signal peptide" evidence="2">
    <location>
        <begin position="1"/>
        <end position="18"/>
    </location>
</feature>
<evidence type="ECO:0000256" key="1">
    <source>
        <dbReference type="SAM" id="MobiDB-lite"/>
    </source>
</evidence>
<proteinExistence type="predicted"/>
<evidence type="ECO:0000256" key="2">
    <source>
        <dbReference type="SAM" id="SignalP"/>
    </source>
</evidence>
<evidence type="ECO:0000313" key="4">
    <source>
        <dbReference type="Proteomes" id="UP001055439"/>
    </source>
</evidence>
<dbReference type="Proteomes" id="UP001055439">
    <property type="component" value="Chromosome 1"/>
</dbReference>
<keyword evidence="4" id="KW-1185">Reference proteome</keyword>
<keyword evidence="2" id="KW-0732">Signal</keyword>
<dbReference type="AlphaFoldDB" id="A0A9E7EG95"/>
<evidence type="ECO:0000313" key="3">
    <source>
        <dbReference type="EMBL" id="URD76684.1"/>
    </source>
</evidence>
<reference evidence="3" key="1">
    <citation type="submission" date="2022-05" db="EMBL/GenBank/DDBJ databases">
        <title>The Musa troglodytarum L. genome provides insights into the mechanism of non-climacteric behaviour and enrichment of carotenoids.</title>
        <authorList>
            <person name="Wang J."/>
        </authorList>
    </citation>
    <scope>NUCLEOTIDE SEQUENCE</scope>
    <source>
        <tissue evidence="3">Leaf</tissue>
    </source>
</reference>